<feature type="lipid moiety-binding region" description="S-diacylglycerol cysteine" evidence="13">
    <location>
        <position position="17"/>
    </location>
</feature>
<evidence type="ECO:0000256" key="7">
    <source>
        <dbReference type="ARBA" id="ARBA00023139"/>
    </source>
</evidence>
<dbReference type="AlphaFoldDB" id="A0A0J8G4R2"/>
<evidence type="ECO:0000256" key="5">
    <source>
        <dbReference type="ARBA" id="ARBA00023121"/>
    </source>
</evidence>
<dbReference type="GO" id="GO:0006950">
    <property type="term" value="P:response to stress"/>
    <property type="evidence" value="ECO:0007669"/>
    <property type="project" value="UniProtKB-ARBA"/>
</dbReference>
<evidence type="ECO:0000256" key="9">
    <source>
        <dbReference type="ARBA" id="ARBA00023288"/>
    </source>
</evidence>
<comment type="function">
    <text evidence="10 12">Involved in the storage or transport of lipids necessary for membrane maintenance under stressful conditions. Displays a binding preference for lysophospholipids.</text>
</comment>
<feature type="chain" id="PRO_5013435035" description="Outer membrane lipoprotein Blc" evidence="12">
    <location>
        <begin position="21"/>
        <end position="189"/>
    </location>
</feature>
<evidence type="ECO:0000256" key="13">
    <source>
        <dbReference type="PIRSR" id="PIRSR036893-52"/>
    </source>
</evidence>
<dbReference type="Pfam" id="PF08212">
    <property type="entry name" value="Lipocalin_2"/>
    <property type="match status" value="1"/>
</dbReference>
<dbReference type="RefSeq" id="WP_048723342.1">
    <property type="nucleotide sequence ID" value="NZ_LFMW01000005.1"/>
</dbReference>
<dbReference type="GO" id="GO:0009279">
    <property type="term" value="C:cell outer membrane"/>
    <property type="evidence" value="ECO:0007669"/>
    <property type="project" value="UniProtKB-SubCell"/>
</dbReference>
<evidence type="ECO:0000256" key="10">
    <source>
        <dbReference type="ARBA" id="ARBA00057024"/>
    </source>
</evidence>
<comment type="subunit">
    <text evidence="3 12">Homodimer.</text>
</comment>
<dbReference type="GO" id="GO:0008289">
    <property type="term" value="F:lipid binding"/>
    <property type="evidence" value="ECO:0007669"/>
    <property type="project" value="UniProtKB-UniRule"/>
</dbReference>
<keyword evidence="5 12" id="KW-0446">Lipid-binding</keyword>
<dbReference type="InterPro" id="IPR012674">
    <property type="entry name" value="Calycin"/>
</dbReference>
<evidence type="ECO:0000256" key="3">
    <source>
        <dbReference type="ARBA" id="ARBA00011738"/>
    </source>
</evidence>
<dbReference type="CDD" id="cd19438">
    <property type="entry name" value="lipocalin_Blc-like"/>
    <property type="match status" value="1"/>
</dbReference>
<sequence>MMRFVLFLCASLFLAGCASHSGDDLQPKTVGSVNLKRYQGTWYELARLPMYFQRNCAQSEARYTLLSDGDMSVFNRCLTPDWKWQEAKGTATPQVPGKTDKLWVEFNNWFTALLPGVAKGDYWVLYVSDDYKTALVGSPSRRYMWILSRTPTVSADTREDLLSRARQQGYDTTRLIWRTSDKQMAKTSQ</sequence>
<evidence type="ECO:0000256" key="8">
    <source>
        <dbReference type="ARBA" id="ARBA00023237"/>
    </source>
</evidence>
<dbReference type="PIRSF" id="PIRSF036893">
    <property type="entry name" value="Lipocalin_ApoD"/>
    <property type="match status" value="1"/>
</dbReference>
<dbReference type="PRINTS" id="PR01171">
    <property type="entry name" value="BCTLIPOCALIN"/>
</dbReference>
<evidence type="ECO:0000256" key="12">
    <source>
        <dbReference type="PIRNR" id="PIRNR036893"/>
    </source>
</evidence>
<dbReference type="InterPro" id="IPR000566">
    <property type="entry name" value="Lipocln_cytosolic_FA-bd_dom"/>
</dbReference>
<protein>
    <recommendedName>
        <fullName evidence="11 12">Outer membrane lipoprotein Blc</fullName>
    </recommendedName>
</protein>
<keyword evidence="6 12" id="KW-0472">Membrane</keyword>
<keyword evidence="8 12" id="KW-0998">Cell outer membrane</keyword>
<dbReference type="PANTHER" id="PTHR10612">
    <property type="entry name" value="APOLIPOPROTEIN D"/>
    <property type="match status" value="1"/>
</dbReference>
<dbReference type="PATRIC" id="fig|1674920.3.peg.4732"/>
<dbReference type="PROSITE" id="PS00213">
    <property type="entry name" value="LIPOCALIN"/>
    <property type="match status" value="1"/>
</dbReference>
<gene>
    <name evidence="15" type="ORF">ACR52_09490</name>
</gene>
<evidence type="ECO:0000256" key="4">
    <source>
        <dbReference type="ARBA" id="ARBA00022729"/>
    </source>
</evidence>
<keyword evidence="4 12" id="KW-0732">Signal</keyword>
<reference evidence="15 16" key="1">
    <citation type="submission" date="2015-06" db="EMBL/GenBank/DDBJ databases">
        <title>Draft genome sequence of an Antarctic Pseudomonas sp. strain KG01 with full potential for biotechnological applications.</title>
        <authorList>
            <person name="Pavlov M.S."/>
            <person name="Lira F."/>
            <person name="Martinez J.L."/>
            <person name="Marshall S.H."/>
        </authorList>
    </citation>
    <scope>NUCLEOTIDE SEQUENCE [LARGE SCALE GENOMIC DNA]</scope>
    <source>
        <strain evidence="15 16">KG01</strain>
    </source>
</reference>
<feature type="lipid moiety-binding region" description="N-palmitoyl cysteine" evidence="13">
    <location>
        <position position="17"/>
    </location>
</feature>
<dbReference type="PANTHER" id="PTHR10612:SF34">
    <property type="entry name" value="APOLIPOPROTEIN D"/>
    <property type="match status" value="1"/>
</dbReference>
<proteinExistence type="inferred from homology"/>
<evidence type="ECO:0000256" key="11">
    <source>
        <dbReference type="ARBA" id="ARBA00071217"/>
    </source>
</evidence>
<comment type="subcellular location">
    <subcellularLocation>
        <location evidence="1">Cell outer membrane</location>
        <topology evidence="1">Lipid-anchor</topology>
    </subcellularLocation>
</comment>
<keyword evidence="7 13" id="KW-0564">Palmitate</keyword>
<dbReference type="Gene3D" id="2.40.128.20">
    <property type="match status" value="1"/>
</dbReference>
<evidence type="ECO:0000256" key="2">
    <source>
        <dbReference type="ARBA" id="ARBA00006889"/>
    </source>
</evidence>
<evidence type="ECO:0000256" key="6">
    <source>
        <dbReference type="ARBA" id="ARBA00023136"/>
    </source>
</evidence>
<feature type="signal peptide" evidence="12">
    <location>
        <begin position="1"/>
        <end position="20"/>
    </location>
</feature>
<dbReference type="SUPFAM" id="SSF50814">
    <property type="entry name" value="Lipocalins"/>
    <property type="match status" value="1"/>
</dbReference>
<dbReference type="InterPro" id="IPR022272">
    <property type="entry name" value="Lipocalin_CS"/>
</dbReference>
<feature type="domain" description="Lipocalin/cytosolic fatty-acid binding" evidence="14">
    <location>
        <begin position="33"/>
        <end position="179"/>
    </location>
</feature>
<dbReference type="STRING" id="1674920.ACR52_09490"/>
<dbReference type="InterPro" id="IPR047202">
    <property type="entry name" value="Lipocalin_Blc-like_dom"/>
</dbReference>
<keyword evidence="9 12" id="KW-0449">Lipoprotein</keyword>
<name>A0A0J8G4R2_9PSED</name>
<dbReference type="OrthoDB" id="9793905at2"/>
<dbReference type="InterPro" id="IPR022271">
    <property type="entry name" value="Lipocalin_ApoD"/>
</dbReference>
<evidence type="ECO:0000256" key="1">
    <source>
        <dbReference type="ARBA" id="ARBA00004459"/>
    </source>
</evidence>
<dbReference type="InterPro" id="IPR002446">
    <property type="entry name" value="Lipocalin_bac"/>
</dbReference>
<evidence type="ECO:0000313" key="16">
    <source>
        <dbReference type="Proteomes" id="UP000037551"/>
    </source>
</evidence>
<comment type="caution">
    <text evidence="15">The sequence shown here is derived from an EMBL/GenBank/DDBJ whole genome shotgun (WGS) entry which is preliminary data.</text>
</comment>
<dbReference type="EMBL" id="LFMW01000005">
    <property type="protein sequence ID" value="KMT55954.1"/>
    <property type="molecule type" value="Genomic_DNA"/>
</dbReference>
<keyword evidence="16" id="KW-1185">Reference proteome</keyword>
<dbReference type="FunFam" id="2.40.128.20:FF:000002">
    <property type="entry name" value="Outer membrane lipoprotein Blc"/>
    <property type="match status" value="1"/>
</dbReference>
<dbReference type="Proteomes" id="UP000037551">
    <property type="component" value="Unassembled WGS sequence"/>
</dbReference>
<dbReference type="PROSITE" id="PS51257">
    <property type="entry name" value="PROKAR_LIPOPROTEIN"/>
    <property type="match status" value="1"/>
</dbReference>
<organism evidence="15 16">
    <name type="scientific">Pseudomonas fildesensis</name>
    <dbReference type="NCBI Taxonomy" id="1674920"/>
    <lineage>
        <taxon>Bacteria</taxon>
        <taxon>Pseudomonadati</taxon>
        <taxon>Pseudomonadota</taxon>
        <taxon>Gammaproteobacteria</taxon>
        <taxon>Pseudomonadales</taxon>
        <taxon>Pseudomonadaceae</taxon>
        <taxon>Pseudomonas</taxon>
    </lineage>
</organism>
<evidence type="ECO:0000259" key="14">
    <source>
        <dbReference type="Pfam" id="PF08212"/>
    </source>
</evidence>
<evidence type="ECO:0000313" key="15">
    <source>
        <dbReference type="EMBL" id="KMT55954.1"/>
    </source>
</evidence>
<accession>A0A0J8G4R2</accession>
<comment type="similarity">
    <text evidence="2 12">Belongs to the calycin superfamily. Lipocalin family.</text>
</comment>